<evidence type="ECO:0000313" key="1">
    <source>
        <dbReference type="EMBL" id="CAB4893415.1"/>
    </source>
</evidence>
<organism evidence="1">
    <name type="scientific">freshwater metagenome</name>
    <dbReference type="NCBI Taxonomy" id="449393"/>
    <lineage>
        <taxon>unclassified sequences</taxon>
        <taxon>metagenomes</taxon>
        <taxon>ecological metagenomes</taxon>
    </lineage>
</organism>
<accession>A0A6J7FJ01</accession>
<dbReference type="PROSITE" id="PS51257">
    <property type="entry name" value="PROKAR_LIPOPROTEIN"/>
    <property type="match status" value="1"/>
</dbReference>
<sequence length="161" mass="17464">MTTQRLRRFSAAAALALVLGVALSACGTVRENVGERNAANLDTFMCISNYSGQKVVVSKKARVDSSSVTMQSGDVFCQDSAGGIIMSDESVYITFVDRNPVPQESITWGNPWIGQPYIGINGQEYGLREDQSGNVTVSDLNYTIKRSLDTDFKVLSLSLLP</sequence>
<protein>
    <submittedName>
        <fullName evidence="1">Unannotated protein</fullName>
    </submittedName>
</protein>
<name>A0A6J7FJ01_9ZZZZ</name>
<gene>
    <name evidence="1" type="ORF">UFOPK3516_00545</name>
</gene>
<proteinExistence type="predicted"/>
<dbReference type="EMBL" id="CAFBMB010000028">
    <property type="protein sequence ID" value="CAB4893415.1"/>
    <property type="molecule type" value="Genomic_DNA"/>
</dbReference>
<reference evidence="1" key="1">
    <citation type="submission" date="2020-05" db="EMBL/GenBank/DDBJ databases">
        <authorList>
            <person name="Chiriac C."/>
            <person name="Salcher M."/>
            <person name="Ghai R."/>
            <person name="Kavagutti S V."/>
        </authorList>
    </citation>
    <scope>NUCLEOTIDE SEQUENCE</scope>
</reference>
<dbReference type="AlphaFoldDB" id="A0A6J7FJ01"/>